<evidence type="ECO:0000313" key="2">
    <source>
        <dbReference type="EMBL" id="MPC96884.1"/>
    </source>
</evidence>
<keyword evidence="3" id="KW-1185">Reference proteome</keyword>
<name>A0A5B7JX13_PORTR</name>
<protein>
    <submittedName>
        <fullName evidence="2">Uncharacterized protein</fullName>
    </submittedName>
</protein>
<accession>A0A5B7JX13</accession>
<dbReference type="Proteomes" id="UP000324222">
    <property type="component" value="Unassembled WGS sequence"/>
</dbReference>
<comment type="caution">
    <text evidence="2">The sequence shown here is derived from an EMBL/GenBank/DDBJ whole genome shotgun (WGS) entry which is preliminary data.</text>
</comment>
<proteinExistence type="predicted"/>
<evidence type="ECO:0000313" key="3">
    <source>
        <dbReference type="Proteomes" id="UP000324222"/>
    </source>
</evidence>
<gene>
    <name evidence="2" type="ORF">E2C01_092164</name>
</gene>
<organism evidence="2 3">
    <name type="scientific">Portunus trituberculatus</name>
    <name type="common">Swimming crab</name>
    <name type="synonym">Neptunus trituberculatus</name>
    <dbReference type="NCBI Taxonomy" id="210409"/>
    <lineage>
        <taxon>Eukaryota</taxon>
        <taxon>Metazoa</taxon>
        <taxon>Ecdysozoa</taxon>
        <taxon>Arthropoda</taxon>
        <taxon>Crustacea</taxon>
        <taxon>Multicrustacea</taxon>
        <taxon>Malacostraca</taxon>
        <taxon>Eumalacostraca</taxon>
        <taxon>Eucarida</taxon>
        <taxon>Decapoda</taxon>
        <taxon>Pleocyemata</taxon>
        <taxon>Brachyura</taxon>
        <taxon>Eubrachyura</taxon>
        <taxon>Portunoidea</taxon>
        <taxon>Portunidae</taxon>
        <taxon>Portuninae</taxon>
        <taxon>Portunus</taxon>
    </lineage>
</organism>
<sequence>MALNSTACVTFISSGQDLSSYVHKKQQRGGGGDKSPPAARPPPAHHRPDTRGLYQDASTRKHYLAITGGIYMRNHAAIYYL</sequence>
<evidence type="ECO:0000256" key="1">
    <source>
        <dbReference type="SAM" id="MobiDB-lite"/>
    </source>
</evidence>
<feature type="region of interest" description="Disordered" evidence="1">
    <location>
        <begin position="18"/>
        <end position="56"/>
    </location>
</feature>
<reference evidence="2 3" key="1">
    <citation type="submission" date="2019-05" db="EMBL/GenBank/DDBJ databases">
        <title>Another draft genome of Portunus trituberculatus and its Hox gene families provides insights of decapod evolution.</title>
        <authorList>
            <person name="Jeong J.-H."/>
            <person name="Song I."/>
            <person name="Kim S."/>
            <person name="Choi T."/>
            <person name="Kim D."/>
            <person name="Ryu S."/>
            <person name="Kim W."/>
        </authorList>
    </citation>
    <scope>NUCLEOTIDE SEQUENCE [LARGE SCALE GENOMIC DNA]</scope>
    <source>
        <tissue evidence="2">Muscle</tissue>
    </source>
</reference>
<dbReference type="EMBL" id="VSRR010107744">
    <property type="protein sequence ID" value="MPC96884.1"/>
    <property type="molecule type" value="Genomic_DNA"/>
</dbReference>
<dbReference type="AlphaFoldDB" id="A0A5B7JX13"/>